<dbReference type="RefSeq" id="WP_188899013.1">
    <property type="nucleotide sequence ID" value="NZ_BMKS01000003.1"/>
</dbReference>
<dbReference type="AlphaFoldDB" id="A0A8J2Z9U3"/>
<comment type="caution">
    <text evidence="3">The sequence shown here is derived from an EMBL/GenBank/DDBJ whole genome shotgun (WGS) entry which is preliminary data.</text>
</comment>
<reference evidence="3 4" key="1">
    <citation type="journal article" date="2014" name="Int. J. Syst. Evol. Microbiol.">
        <title>Complete genome sequence of Corynebacterium casei LMG S-19264T (=DSM 44701T), isolated from a smear-ripened cheese.</title>
        <authorList>
            <consortium name="US DOE Joint Genome Institute (JGI-PGF)"/>
            <person name="Walter F."/>
            <person name="Albersmeier A."/>
            <person name="Kalinowski J."/>
            <person name="Ruckert C."/>
        </authorList>
    </citation>
    <scope>NUCLEOTIDE SEQUENCE [LARGE SCALE GENOMIC DNA]</scope>
    <source>
        <strain evidence="3 4">CGMCC 1.16330</strain>
    </source>
</reference>
<dbReference type="SUPFAM" id="SSF51556">
    <property type="entry name" value="Metallo-dependent hydrolases"/>
    <property type="match status" value="1"/>
</dbReference>
<dbReference type="Proteomes" id="UP000597507">
    <property type="component" value="Unassembled WGS sequence"/>
</dbReference>
<feature type="domain" description="Amidohydrolase-related" evidence="2">
    <location>
        <begin position="40"/>
        <end position="349"/>
    </location>
</feature>
<evidence type="ECO:0000256" key="1">
    <source>
        <dbReference type="ARBA" id="ARBA00038310"/>
    </source>
</evidence>
<proteinExistence type="inferred from homology"/>
<dbReference type="Gene3D" id="3.20.20.140">
    <property type="entry name" value="Metal-dependent hydrolases"/>
    <property type="match status" value="1"/>
</dbReference>
<accession>A0A8J2Z9U3</accession>
<dbReference type="InterPro" id="IPR006680">
    <property type="entry name" value="Amidohydro-rel"/>
</dbReference>
<dbReference type="GO" id="GO:0016787">
    <property type="term" value="F:hydrolase activity"/>
    <property type="evidence" value="ECO:0007669"/>
    <property type="project" value="InterPro"/>
</dbReference>
<evidence type="ECO:0000313" key="3">
    <source>
        <dbReference type="EMBL" id="GGG24706.1"/>
    </source>
</evidence>
<dbReference type="PANTHER" id="PTHR43569:SF1">
    <property type="entry name" value="BLL3371 PROTEIN"/>
    <property type="match status" value="1"/>
</dbReference>
<name>A0A8J2Z9U3_9PROT</name>
<dbReference type="Pfam" id="PF04909">
    <property type="entry name" value="Amidohydro_2"/>
    <property type="match status" value="1"/>
</dbReference>
<dbReference type="InterPro" id="IPR052350">
    <property type="entry name" value="Metallo-dep_Lactonases"/>
</dbReference>
<protein>
    <submittedName>
        <fullName evidence="3">Amidohydrolase</fullName>
    </submittedName>
</protein>
<keyword evidence="4" id="KW-1185">Reference proteome</keyword>
<gene>
    <name evidence="3" type="ORF">GCM10010964_10900</name>
</gene>
<organism evidence="3 4">
    <name type="scientific">Caldovatus sediminis</name>
    <dbReference type="NCBI Taxonomy" id="2041189"/>
    <lineage>
        <taxon>Bacteria</taxon>
        <taxon>Pseudomonadati</taxon>
        <taxon>Pseudomonadota</taxon>
        <taxon>Alphaproteobacteria</taxon>
        <taxon>Acetobacterales</taxon>
        <taxon>Roseomonadaceae</taxon>
        <taxon>Caldovatus</taxon>
    </lineage>
</organism>
<dbReference type="EMBL" id="BMKS01000003">
    <property type="protein sequence ID" value="GGG24706.1"/>
    <property type="molecule type" value="Genomic_DNA"/>
</dbReference>
<comment type="similarity">
    <text evidence="1">Belongs to the metallo-dependent hydrolases superfamily.</text>
</comment>
<dbReference type="InterPro" id="IPR032466">
    <property type="entry name" value="Metal_Hydrolase"/>
</dbReference>
<sequence>MAPNRSIPSPTPYGRIFPPDPAWLARQPPEPVLEPDLPIVDAHHHLWDRPDGNRYLLDDFLADLRSGHNVVATVFVQCHAMYRAAGPEEMRPVGETEFVAGQAAMSASGQYGPTRVAAGIVGFADLALGDRVEPVLEAHVRAAGGRFRGVRHSAAWDADPVIGNGHPHPHLLRRPEFRAGLRRLTAMGLAFDLWVFHPQLPEAVELVRAFPDTRFVLGHCGGPLGYGPYAGRRDEVFAAWKAPMAELARCPNVVVKLGGMMMRLAAYDYGAAEAPPGSARLAELWRPWIETCIELFGADRCLFESNFPVEKMGIGYAALWNAFKRIAAGASPAEKAALFAGTARRVYRL</sequence>
<evidence type="ECO:0000313" key="4">
    <source>
        <dbReference type="Proteomes" id="UP000597507"/>
    </source>
</evidence>
<dbReference type="PANTHER" id="PTHR43569">
    <property type="entry name" value="AMIDOHYDROLASE"/>
    <property type="match status" value="1"/>
</dbReference>
<evidence type="ECO:0000259" key="2">
    <source>
        <dbReference type="Pfam" id="PF04909"/>
    </source>
</evidence>